<comment type="similarity">
    <text evidence="1">Belongs to the aldolase class II family.</text>
</comment>
<keyword evidence="4" id="KW-1185">Reference proteome</keyword>
<accession>A0A261VCV0</accession>
<comment type="caution">
    <text evidence="3">The sequence shown here is derived from an EMBL/GenBank/DDBJ whole genome shotgun (WGS) entry which is preliminary data.</text>
</comment>
<dbReference type="Gene3D" id="3.40.225.10">
    <property type="entry name" value="Class II aldolase/adducin N-terminal domain"/>
    <property type="match status" value="1"/>
</dbReference>
<dbReference type="InterPro" id="IPR036409">
    <property type="entry name" value="Aldolase_II/adducin_N_sf"/>
</dbReference>
<name>A0A261VCV0_9BORD</name>
<proteinExistence type="inferred from homology"/>
<keyword evidence="3" id="KW-0808">Transferase</keyword>
<dbReference type="SMART" id="SM01007">
    <property type="entry name" value="Aldolase_II"/>
    <property type="match status" value="1"/>
</dbReference>
<dbReference type="RefSeq" id="WP_094816010.1">
    <property type="nucleotide sequence ID" value="NZ_NEVU01000003.1"/>
</dbReference>
<dbReference type="SUPFAM" id="SSF53639">
    <property type="entry name" value="AraD/HMP-PK domain-like"/>
    <property type="match status" value="1"/>
</dbReference>
<evidence type="ECO:0000259" key="2">
    <source>
        <dbReference type="SMART" id="SM01007"/>
    </source>
</evidence>
<dbReference type="OrthoDB" id="8859181at2"/>
<evidence type="ECO:0000256" key="1">
    <source>
        <dbReference type="ARBA" id="ARBA00037961"/>
    </source>
</evidence>
<dbReference type="GO" id="GO:0032259">
    <property type="term" value="P:methylation"/>
    <property type="evidence" value="ECO:0007669"/>
    <property type="project" value="UniProtKB-KW"/>
</dbReference>
<protein>
    <submittedName>
        <fullName evidence="3">rRNA adenine methyltransferase</fullName>
    </submittedName>
</protein>
<gene>
    <name evidence="3" type="ORF">CAL22_19505</name>
</gene>
<dbReference type="GO" id="GO:0005856">
    <property type="term" value="C:cytoskeleton"/>
    <property type="evidence" value="ECO:0007669"/>
    <property type="project" value="TreeGrafter"/>
</dbReference>
<dbReference type="InterPro" id="IPR001303">
    <property type="entry name" value="Aldolase_II/adducin_N"/>
</dbReference>
<dbReference type="Pfam" id="PF00596">
    <property type="entry name" value="Aldolase_II"/>
    <property type="match status" value="1"/>
</dbReference>
<evidence type="ECO:0000313" key="3">
    <source>
        <dbReference type="EMBL" id="OZI71968.1"/>
    </source>
</evidence>
<reference evidence="4" key="1">
    <citation type="submission" date="2017-05" db="EMBL/GenBank/DDBJ databases">
        <title>Complete and WGS of Bordetella genogroups.</title>
        <authorList>
            <person name="Spilker T."/>
            <person name="Lipuma J."/>
        </authorList>
    </citation>
    <scope>NUCLEOTIDE SEQUENCE [LARGE SCALE GENOMIC DNA]</scope>
    <source>
        <strain evidence="4">AU6712</strain>
    </source>
</reference>
<dbReference type="GO" id="GO:0008168">
    <property type="term" value="F:methyltransferase activity"/>
    <property type="evidence" value="ECO:0007669"/>
    <property type="project" value="UniProtKB-KW"/>
</dbReference>
<dbReference type="AlphaFoldDB" id="A0A261VCV0"/>
<dbReference type="PANTHER" id="PTHR10672">
    <property type="entry name" value="ADDUCIN"/>
    <property type="match status" value="1"/>
</dbReference>
<keyword evidence="3" id="KW-0489">Methyltransferase</keyword>
<dbReference type="Proteomes" id="UP000216429">
    <property type="component" value="Unassembled WGS sequence"/>
</dbReference>
<evidence type="ECO:0000313" key="4">
    <source>
        <dbReference type="Proteomes" id="UP000216429"/>
    </source>
</evidence>
<dbReference type="EMBL" id="NEVU01000003">
    <property type="protein sequence ID" value="OZI71968.1"/>
    <property type="molecule type" value="Genomic_DNA"/>
</dbReference>
<dbReference type="InterPro" id="IPR051017">
    <property type="entry name" value="Aldolase-II_Adducin_sf"/>
</dbReference>
<feature type="domain" description="Class II aldolase/adducin N-terminal" evidence="2">
    <location>
        <begin position="18"/>
        <end position="198"/>
    </location>
</feature>
<dbReference type="PANTHER" id="PTHR10672:SF21">
    <property type="entry name" value="CLASS II ALDOLASE_ADDUCIN N-TERMINAL DOMAIN-CONTAINING PROTEIN"/>
    <property type="match status" value="1"/>
</dbReference>
<organism evidence="3 4">
    <name type="scientific">Bordetella genomosp. 12</name>
    <dbReference type="NCBI Taxonomy" id="463035"/>
    <lineage>
        <taxon>Bacteria</taxon>
        <taxon>Pseudomonadati</taxon>
        <taxon>Pseudomonadota</taxon>
        <taxon>Betaproteobacteria</taxon>
        <taxon>Burkholderiales</taxon>
        <taxon>Alcaligenaceae</taxon>
        <taxon>Bordetella</taxon>
    </lineage>
</organism>
<dbReference type="GO" id="GO:0051015">
    <property type="term" value="F:actin filament binding"/>
    <property type="evidence" value="ECO:0007669"/>
    <property type="project" value="TreeGrafter"/>
</dbReference>
<sequence>MANTDEAAIANLEQQARIDLAAAHRIAVMQDLHEGIANHFTLALPNQRFLAAPYGLHWSEIRASDFIVLDYDARQLSGDGVVEQSALCIHLPIHQADPVRHAAVLHTHMPYTTALTRLQDQRLLPIGQAELLLIQHIAYDDDYDGLAYDLDEGRRLAGVLGDKSILFLANHGVVVTGRSVSQAYDKLYLLERAARFQILAYSTGRPLRELSTAQQEKVHRQYKEVARDGAAWGGRPYHALHFDALKRLADRHSGGYEG</sequence>